<accession>A0A0F9QLJ7</accession>
<proteinExistence type="predicted"/>
<comment type="caution">
    <text evidence="1">The sequence shown here is derived from an EMBL/GenBank/DDBJ whole genome shotgun (WGS) entry which is preliminary data.</text>
</comment>
<gene>
    <name evidence="1" type="ORF">LCGC14_0704710</name>
</gene>
<sequence length="172" mass="20270">MDIPLSDALLKIKRPQTPIITYDEIPNINNPNFKDAIFLYRQEENWGHWNCIIKTPGRIEIFDPYGYEVDSQLEWTCKIIRKKLGQLFPRLTKMLLDFNGEVHYNHHQFQGKGKQNGVWIATCGRHCLIRLACSNLDTDEYKQMFDILRKLYSQREGKKMSNDDLAVYLTES</sequence>
<organism evidence="1">
    <name type="scientific">marine sediment metagenome</name>
    <dbReference type="NCBI Taxonomy" id="412755"/>
    <lineage>
        <taxon>unclassified sequences</taxon>
        <taxon>metagenomes</taxon>
        <taxon>ecological metagenomes</taxon>
    </lineage>
</organism>
<dbReference type="AlphaFoldDB" id="A0A0F9QLJ7"/>
<evidence type="ECO:0000313" key="1">
    <source>
        <dbReference type="EMBL" id="KKN43289.1"/>
    </source>
</evidence>
<evidence type="ECO:0008006" key="2">
    <source>
        <dbReference type="Google" id="ProtNLM"/>
    </source>
</evidence>
<dbReference type="EMBL" id="LAZR01001521">
    <property type="protein sequence ID" value="KKN43289.1"/>
    <property type="molecule type" value="Genomic_DNA"/>
</dbReference>
<protein>
    <recommendedName>
        <fullName evidence="2">Ubiquitin-like protease family profile domain-containing protein</fullName>
    </recommendedName>
</protein>
<reference evidence="1" key="1">
    <citation type="journal article" date="2015" name="Nature">
        <title>Complex archaea that bridge the gap between prokaryotes and eukaryotes.</title>
        <authorList>
            <person name="Spang A."/>
            <person name="Saw J.H."/>
            <person name="Jorgensen S.L."/>
            <person name="Zaremba-Niedzwiedzka K."/>
            <person name="Martijn J."/>
            <person name="Lind A.E."/>
            <person name="van Eijk R."/>
            <person name="Schleper C."/>
            <person name="Guy L."/>
            <person name="Ettema T.J."/>
        </authorList>
    </citation>
    <scope>NUCLEOTIDE SEQUENCE</scope>
</reference>
<name>A0A0F9QLJ7_9ZZZZ</name>